<comment type="caution">
    <text evidence="2">The sequence shown here is derived from an EMBL/GenBank/DDBJ whole genome shotgun (WGS) entry which is preliminary data.</text>
</comment>
<name>A0A4U1C2Q9_9SPHI</name>
<dbReference type="InterPro" id="IPR029060">
    <property type="entry name" value="PIN-like_dom_sf"/>
</dbReference>
<dbReference type="EMBL" id="SWBP01000002">
    <property type="protein sequence ID" value="TKB98586.1"/>
    <property type="molecule type" value="Genomic_DNA"/>
</dbReference>
<dbReference type="RefSeq" id="WP_136825402.1">
    <property type="nucleotide sequence ID" value="NZ_SWBP01000002.1"/>
</dbReference>
<dbReference type="CDD" id="cd09854">
    <property type="entry name" value="PIN_VapC-like"/>
    <property type="match status" value="1"/>
</dbReference>
<reference evidence="2 3" key="1">
    <citation type="submission" date="2019-04" db="EMBL/GenBank/DDBJ databases">
        <title>Pedobacter sp. AR-3-17 sp. nov., isolated from Arctic soil.</title>
        <authorList>
            <person name="Dahal R.H."/>
            <person name="Kim D.-U."/>
        </authorList>
    </citation>
    <scope>NUCLEOTIDE SEQUENCE [LARGE SCALE GENOMIC DNA]</scope>
    <source>
        <strain evidence="2 3">AR-3-17</strain>
    </source>
</reference>
<dbReference type="Proteomes" id="UP000308181">
    <property type="component" value="Unassembled WGS sequence"/>
</dbReference>
<proteinExistence type="predicted"/>
<protein>
    <submittedName>
        <fullName evidence="2">PIN domain-containing protein</fullName>
    </submittedName>
</protein>
<accession>A0A4U1C2Q9</accession>
<dbReference type="Pfam" id="PF13470">
    <property type="entry name" value="PIN_3"/>
    <property type="match status" value="1"/>
</dbReference>
<keyword evidence="3" id="KW-1185">Reference proteome</keyword>
<evidence type="ECO:0000259" key="1">
    <source>
        <dbReference type="Pfam" id="PF13470"/>
    </source>
</evidence>
<organism evidence="2 3">
    <name type="scientific">Pedobacter cryophilus</name>
    <dbReference type="NCBI Taxonomy" id="2571271"/>
    <lineage>
        <taxon>Bacteria</taxon>
        <taxon>Pseudomonadati</taxon>
        <taxon>Bacteroidota</taxon>
        <taxon>Sphingobacteriia</taxon>
        <taxon>Sphingobacteriales</taxon>
        <taxon>Sphingobacteriaceae</taxon>
        <taxon>Pedobacter</taxon>
    </lineage>
</organism>
<dbReference type="Gene3D" id="3.40.50.1010">
    <property type="entry name" value="5'-nuclease"/>
    <property type="match status" value="1"/>
</dbReference>
<dbReference type="InterPro" id="IPR002716">
    <property type="entry name" value="PIN_dom"/>
</dbReference>
<dbReference type="AlphaFoldDB" id="A0A4U1C2Q9"/>
<gene>
    <name evidence="2" type="ORF">FA046_05570</name>
</gene>
<sequence>MAFKIFLDANVILDFVLKRKNYEDVKLIFEQEEKGNIKLFISSSILHIIGYWLTKYLGVDVAKTTLLKLLEHIKVIDSNHEGALDALKSDSKDIEDALQYFTALNHKMDYLISFDIDFQKFANAKLPIVDVKDFIKLVA</sequence>
<evidence type="ECO:0000313" key="2">
    <source>
        <dbReference type="EMBL" id="TKB98586.1"/>
    </source>
</evidence>
<dbReference type="SUPFAM" id="SSF88723">
    <property type="entry name" value="PIN domain-like"/>
    <property type="match status" value="1"/>
</dbReference>
<feature type="domain" description="PIN" evidence="1">
    <location>
        <begin position="4"/>
        <end position="116"/>
    </location>
</feature>
<dbReference type="OrthoDB" id="1148871at2"/>
<evidence type="ECO:0000313" key="3">
    <source>
        <dbReference type="Proteomes" id="UP000308181"/>
    </source>
</evidence>